<dbReference type="AlphaFoldDB" id="A0A1X7AQH1"/>
<sequence>MSHSTEAISIEELQEQLKQLQAENKALQADNPKRLKAQIKRLQEENRSKNAEVSSLKTKLKQAQKDQQSRQSNMVDMAQHLETLKILQEPHWESNDKSWAVYLEIDPESESSEQPDYNLRLLDRKSGCTKMPHMNIEDDKPSVAWPRMRAIPKEVKEKIESLVEVK</sequence>
<gene>
    <name evidence="2" type="ORF">EHSB41UT_04136</name>
</gene>
<dbReference type="Proteomes" id="UP000196573">
    <property type="component" value="Unassembled WGS sequence"/>
</dbReference>
<organism evidence="2 3">
    <name type="scientific">Parendozoicomonas haliclonae</name>
    <dbReference type="NCBI Taxonomy" id="1960125"/>
    <lineage>
        <taxon>Bacteria</taxon>
        <taxon>Pseudomonadati</taxon>
        <taxon>Pseudomonadota</taxon>
        <taxon>Gammaproteobacteria</taxon>
        <taxon>Oceanospirillales</taxon>
        <taxon>Endozoicomonadaceae</taxon>
        <taxon>Parendozoicomonas</taxon>
    </lineage>
</organism>
<evidence type="ECO:0000313" key="3">
    <source>
        <dbReference type="Proteomes" id="UP000196573"/>
    </source>
</evidence>
<feature type="region of interest" description="Disordered" evidence="1">
    <location>
        <begin position="41"/>
        <end position="72"/>
    </location>
</feature>
<dbReference type="EMBL" id="FWPT01000012">
    <property type="protein sequence ID" value="SMA50339.1"/>
    <property type="molecule type" value="Genomic_DNA"/>
</dbReference>
<reference evidence="2 3" key="1">
    <citation type="submission" date="2017-03" db="EMBL/GenBank/DDBJ databases">
        <authorList>
            <person name="Afonso C.L."/>
            <person name="Miller P.J."/>
            <person name="Scott M.A."/>
            <person name="Spackman E."/>
            <person name="Goraichik I."/>
            <person name="Dimitrov K.M."/>
            <person name="Suarez D.L."/>
            <person name="Swayne D.E."/>
        </authorList>
    </citation>
    <scope>NUCLEOTIDE SEQUENCE [LARGE SCALE GENOMIC DNA]</scope>
    <source>
        <strain evidence="2">SB41UT1</strain>
    </source>
</reference>
<keyword evidence="3" id="KW-1185">Reference proteome</keyword>
<protein>
    <submittedName>
        <fullName evidence="2">Uncharacterized protein</fullName>
    </submittedName>
</protein>
<feature type="compositionally biased region" description="Basic and acidic residues" evidence="1">
    <location>
        <begin position="41"/>
        <end position="50"/>
    </location>
</feature>
<accession>A0A1X7AQH1</accession>
<name>A0A1X7AQH1_9GAMM</name>
<dbReference type="RefSeq" id="WP_087112783.1">
    <property type="nucleotide sequence ID" value="NZ_CBCSCN010000005.1"/>
</dbReference>
<dbReference type="OrthoDB" id="9838497at2"/>
<evidence type="ECO:0000256" key="1">
    <source>
        <dbReference type="SAM" id="MobiDB-lite"/>
    </source>
</evidence>
<evidence type="ECO:0000313" key="2">
    <source>
        <dbReference type="EMBL" id="SMA50339.1"/>
    </source>
</evidence>
<proteinExistence type="predicted"/>